<evidence type="ECO:0000313" key="3">
    <source>
        <dbReference type="Proteomes" id="UP001189429"/>
    </source>
</evidence>
<dbReference type="EMBL" id="CAUYUJ010017722">
    <property type="protein sequence ID" value="CAK0877275.1"/>
    <property type="molecule type" value="Genomic_DNA"/>
</dbReference>
<evidence type="ECO:0000256" key="1">
    <source>
        <dbReference type="SAM" id="MobiDB-lite"/>
    </source>
</evidence>
<feature type="region of interest" description="Disordered" evidence="1">
    <location>
        <begin position="108"/>
        <end position="217"/>
    </location>
</feature>
<sequence length="217" mass="24055">ITSPTSTSLTSCAVAVAAWPRAWCTGAPSKPTRHHGPRLHGPAATKAGERARYRRSCWRCKSRCALSRRNPSLRRPSLPRRGWTCWGASLRSGLVSTRLRFASWWSSGRRSRPSCARSSSRRSRLRSGSRLPVSKSPRSSSKPPGSRTPARPSRRSWWPCRRRSQRRMPRSPSLASSCSSSRASWPCSVGHCRSRPRGLLAPSLAPTRAAGRCPSWS</sequence>
<feature type="region of interest" description="Disordered" evidence="1">
    <location>
        <begin position="28"/>
        <end position="47"/>
    </location>
</feature>
<comment type="caution">
    <text evidence="2">The sequence shown here is derived from an EMBL/GenBank/DDBJ whole genome shotgun (WGS) entry which is preliminary data.</text>
</comment>
<reference evidence="2" key="1">
    <citation type="submission" date="2023-10" db="EMBL/GenBank/DDBJ databases">
        <authorList>
            <person name="Chen Y."/>
            <person name="Shah S."/>
            <person name="Dougan E. K."/>
            <person name="Thang M."/>
            <person name="Chan C."/>
        </authorList>
    </citation>
    <scope>NUCLEOTIDE SEQUENCE [LARGE SCALE GENOMIC DNA]</scope>
</reference>
<feature type="compositionally biased region" description="Low complexity" evidence="1">
    <location>
        <begin position="170"/>
        <end position="188"/>
    </location>
</feature>
<evidence type="ECO:0000313" key="2">
    <source>
        <dbReference type="EMBL" id="CAK0877275.1"/>
    </source>
</evidence>
<feature type="non-terminal residue" evidence="2">
    <location>
        <position position="217"/>
    </location>
</feature>
<accession>A0ABN9VVW6</accession>
<feature type="non-terminal residue" evidence="2">
    <location>
        <position position="1"/>
    </location>
</feature>
<feature type="compositionally biased region" description="Low complexity" evidence="1">
    <location>
        <begin position="108"/>
        <end position="118"/>
    </location>
</feature>
<protein>
    <submittedName>
        <fullName evidence="2">Uncharacterized protein</fullName>
    </submittedName>
</protein>
<dbReference type="Proteomes" id="UP001189429">
    <property type="component" value="Unassembled WGS sequence"/>
</dbReference>
<name>A0ABN9VVW6_9DINO</name>
<feature type="compositionally biased region" description="Basic residues" evidence="1">
    <location>
        <begin position="160"/>
        <end position="169"/>
    </location>
</feature>
<keyword evidence="3" id="KW-1185">Reference proteome</keyword>
<proteinExistence type="predicted"/>
<feature type="compositionally biased region" description="Low complexity" evidence="1">
    <location>
        <begin position="128"/>
        <end position="159"/>
    </location>
</feature>
<gene>
    <name evidence="2" type="ORF">PCOR1329_LOCUS61385</name>
</gene>
<organism evidence="2 3">
    <name type="scientific">Prorocentrum cordatum</name>
    <dbReference type="NCBI Taxonomy" id="2364126"/>
    <lineage>
        <taxon>Eukaryota</taxon>
        <taxon>Sar</taxon>
        <taxon>Alveolata</taxon>
        <taxon>Dinophyceae</taxon>
        <taxon>Prorocentrales</taxon>
        <taxon>Prorocentraceae</taxon>
        <taxon>Prorocentrum</taxon>
    </lineage>
</organism>